<dbReference type="EMBL" id="KN823374">
    <property type="protein sequence ID" value="KIO17512.1"/>
    <property type="molecule type" value="Genomic_DNA"/>
</dbReference>
<dbReference type="InterPro" id="IPR045340">
    <property type="entry name" value="DUF6533"/>
</dbReference>
<proteinExistence type="predicted"/>
<sequence length="70" mass="8646">MDPQVIAADVSTYLYRIHTTHWVRILTTTIIIYDILTTFDREYYYVWRTRWSYAKVIFFLNRYLAPVMFL</sequence>
<reference evidence="4" key="2">
    <citation type="submission" date="2015-01" db="EMBL/GenBank/DDBJ databases">
        <title>Evolutionary Origins and Diversification of the Mycorrhizal Mutualists.</title>
        <authorList>
            <consortium name="DOE Joint Genome Institute"/>
            <consortium name="Mycorrhizal Genomics Consortium"/>
            <person name="Kohler A."/>
            <person name="Kuo A."/>
            <person name="Nagy L.G."/>
            <person name="Floudas D."/>
            <person name="Copeland A."/>
            <person name="Barry K.W."/>
            <person name="Cichocki N."/>
            <person name="Veneault-Fourrey C."/>
            <person name="LaButti K."/>
            <person name="Lindquist E.A."/>
            <person name="Lipzen A."/>
            <person name="Lundell T."/>
            <person name="Morin E."/>
            <person name="Murat C."/>
            <person name="Riley R."/>
            <person name="Ohm R."/>
            <person name="Sun H."/>
            <person name="Tunlid A."/>
            <person name="Henrissat B."/>
            <person name="Grigoriev I.V."/>
            <person name="Hibbett D.S."/>
            <person name="Martin F."/>
        </authorList>
    </citation>
    <scope>NUCLEOTIDE SEQUENCE [LARGE SCALE GENOMIC DNA]</scope>
    <source>
        <strain evidence="2 4">MUT 4182</strain>
    </source>
</reference>
<reference evidence="3" key="3">
    <citation type="submission" date="2015-02" db="EMBL/GenBank/DDBJ databases">
        <title>Evolutionary Origins and Diversification of the Mycorrhizal Mutualists.</title>
        <authorList>
            <consortium name="DOE Joint Genome Institute"/>
            <consortium name="Mycorrhizal Genomics Consortium"/>
            <person name="Kohler A."/>
            <person name="Kuo A."/>
            <person name="Nagy L.G."/>
            <person name="Floudas D."/>
            <person name="Copeland A."/>
            <person name="Barry K.W."/>
            <person name="Cichocki N."/>
            <person name="Veneault-Fourrey C."/>
            <person name="LaButti K."/>
            <person name="Lindquist E.A."/>
            <person name="Lipzen A."/>
            <person name="Lundell T."/>
            <person name="Morin E."/>
            <person name="Murat C."/>
            <person name="Riley R."/>
            <person name="Ohm R."/>
            <person name="Sun H."/>
            <person name="Tunlid A."/>
            <person name="Henrissat B."/>
            <person name="Grigoriev I.V."/>
            <person name="Hibbett D.S."/>
            <person name="Martin F."/>
        </authorList>
    </citation>
    <scope>NUCLEOTIDE SEQUENCE</scope>
    <source>
        <strain evidence="3">MUT 4182</strain>
    </source>
</reference>
<evidence type="ECO:0000313" key="3">
    <source>
        <dbReference type="EMBL" id="KIO33123.1"/>
    </source>
</evidence>
<evidence type="ECO:0000259" key="1">
    <source>
        <dbReference type="Pfam" id="PF20151"/>
    </source>
</evidence>
<dbReference type="HOGENOM" id="CLU_2759683_0_0_1"/>
<evidence type="ECO:0000313" key="2">
    <source>
        <dbReference type="EMBL" id="KIO17512.1"/>
    </source>
</evidence>
<reference evidence="3 4" key="1">
    <citation type="submission" date="2014-04" db="EMBL/GenBank/DDBJ databases">
        <authorList>
            <consortium name="DOE Joint Genome Institute"/>
            <person name="Kuo A."/>
            <person name="Girlanda M."/>
            <person name="Perotto S."/>
            <person name="Kohler A."/>
            <person name="Nagy L.G."/>
            <person name="Floudas D."/>
            <person name="Copeland A."/>
            <person name="Barry K.W."/>
            <person name="Cichocki N."/>
            <person name="Veneault-Fourrey C."/>
            <person name="LaButti K."/>
            <person name="Lindquist E.A."/>
            <person name="Lipzen A."/>
            <person name="Lundell T."/>
            <person name="Morin E."/>
            <person name="Murat C."/>
            <person name="Sun H."/>
            <person name="Tunlid A."/>
            <person name="Henrissat B."/>
            <person name="Grigoriev I.V."/>
            <person name="Hibbett D.S."/>
            <person name="Martin F."/>
            <person name="Nordberg H.P."/>
            <person name="Cantor M.N."/>
            <person name="Hua S.X."/>
        </authorList>
    </citation>
    <scope>NUCLEOTIDE SEQUENCE [LARGE SCALE GENOMIC DNA]</scope>
    <source>
        <strain evidence="3 4">MUT 4182</strain>
    </source>
</reference>
<dbReference type="Proteomes" id="UP000054248">
    <property type="component" value="Unassembled WGS sequence"/>
</dbReference>
<dbReference type="Pfam" id="PF20151">
    <property type="entry name" value="DUF6533"/>
    <property type="match status" value="1"/>
</dbReference>
<keyword evidence="4" id="KW-1185">Reference proteome</keyword>
<feature type="domain" description="DUF6533" evidence="1">
    <location>
        <begin position="27"/>
        <end position="66"/>
    </location>
</feature>
<dbReference type="EMBL" id="KN822950">
    <property type="protein sequence ID" value="KIO33123.1"/>
    <property type="molecule type" value="Genomic_DNA"/>
</dbReference>
<evidence type="ECO:0000313" key="4">
    <source>
        <dbReference type="Proteomes" id="UP000054248"/>
    </source>
</evidence>
<organism evidence="3 4">
    <name type="scientific">Tulasnella calospora MUT 4182</name>
    <dbReference type="NCBI Taxonomy" id="1051891"/>
    <lineage>
        <taxon>Eukaryota</taxon>
        <taxon>Fungi</taxon>
        <taxon>Dikarya</taxon>
        <taxon>Basidiomycota</taxon>
        <taxon>Agaricomycotina</taxon>
        <taxon>Agaricomycetes</taxon>
        <taxon>Cantharellales</taxon>
        <taxon>Tulasnellaceae</taxon>
        <taxon>Tulasnella</taxon>
    </lineage>
</organism>
<name>A0A0C3LGM0_9AGAM</name>
<accession>A0A0C3LGM0</accession>
<protein>
    <recommendedName>
        <fullName evidence="1">DUF6533 domain-containing protein</fullName>
    </recommendedName>
</protein>
<dbReference type="AlphaFoldDB" id="A0A0C3LGM0"/>
<gene>
    <name evidence="3" type="ORF">M407DRAFT_17988</name>
    <name evidence="2" type="ORF">M407DRAFT_32812</name>
</gene>
<dbReference type="OrthoDB" id="2638860at2759"/>